<protein>
    <submittedName>
        <fullName evidence="1">Polyphosphate glucokinase</fullName>
        <ecNumber evidence="1">2.7.1.63</ecNumber>
    </submittedName>
</protein>
<gene>
    <name evidence="1" type="ORF">GRFL_0528</name>
</gene>
<dbReference type="EMBL" id="CP016359">
    <property type="protein sequence ID" value="APU67252.1"/>
    <property type="molecule type" value="Genomic_DNA"/>
</dbReference>
<name>A0A1L7I2F5_9FLAO</name>
<dbReference type="InterPro" id="IPR043129">
    <property type="entry name" value="ATPase_NBD"/>
</dbReference>
<dbReference type="RefSeq" id="WP_083643152.1">
    <property type="nucleotide sequence ID" value="NZ_AMRU01000003.1"/>
</dbReference>
<dbReference type="SUPFAM" id="SSF53067">
    <property type="entry name" value="Actin-like ATPase domain"/>
    <property type="match status" value="1"/>
</dbReference>
<keyword evidence="2" id="KW-1185">Reference proteome</keyword>
<dbReference type="AlphaFoldDB" id="A0A1L7I2F5"/>
<dbReference type="NCBIfam" id="NF045942">
    <property type="entry name" value="PolPhglucPhase"/>
    <property type="match status" value="1"/>
</dbReference>
<keyword evidence="1" id="KW-0808">Transferase</keyword>
<dbReference type="Gene3D" id="3.30.420.40">
    <property type="match status" value="2"/>
</dbReference>
<dbReference type="KEGG" id="gfl:GRFL_0528"/>
<dbReference type="PANTHER" id="PTHR18964:SF146">
    <property type="entry name" value="POLYPHOSPHATE GLUCOKINASE"/>
    <property type="match status" value="1"/>
</dbReference>
<dbReference type="STRING" id="1229726.GRFL_0528"/>
<dbReference type="GO" id="GO:0047330">
    <property type="term" value="F:polyphosphate-glucose phosphotransferase activity"/>
    <property type="evidence" value="ECO:0007669"/>
    <property type="project" value="UniProtKB-EC"/>
</dbReference>
<reference evidence="1 2" key="1">
    <citation type="submission" date="2016-07" db="EMBL/GenBank/DDBJ databases">
        <title>Multi-omics approach to identify versatile polysaccharide utilization systems of a marine flavobacterium Gramella flava.</title>
        <authorList>
            <person name="Tang K."/>
        </authorList>
    </citation>
    <scope>NUCLEOTIDE SEQUENCE [LARGE SCALE GENOMIC DNA]</scope>
    <source>
        <strain evidence="1 2">JLT2011</strain>
    </source>
</reference>
<dbReference type="EC" id="2.7.1.63" evidence="1"/>
<dbReference type="InterPro" id="IPR000600">
    <property type="entry name" value="ROK"/>
</dbReference>
<organism evidence="1 2">
    <name type="scientific">Christiangramia flava JLT2011</name>
    <dbReference type="NCBI Taxonomy" id="1229726"/>
    <lineage>
        <taxon>Bacteria</taxon>
        <taxon>Pseudomonadati</taxon>
        <taxon>Bacteroidota</taxon>
        <taxon>Flavobacteriia</taxon>
        <taxon>Flavobacteriales</taxon>
        <taxon>Flavobacteriaceae</taxon>
        <taxon>Christiangramia</taxon>
    </lineage>
</organism>
<evidence type="ECO:0000313" key="2">
    <source>
        <dbReference type="Proteomes" id="UP000186230"/>
    </source>
</evidence>
<proteinExistence type="predicted"/>
<sequence>MEILGIDIGGSSLKGGLVNIKTGEINGDTHRITTPNSRKPEDIAQSVDEMLDHFNYSGLVGCGFPSIIKNGVCKHPGNLHADWVGVSVDKLFQEVTGQAFTMLNDADAAGIAEMRFGAGQNEKGLVVTITVGTGLGSGAYLNGELIPNFELGQIPYKEFIKIEDWAASSIKTSQNLSYEEWGKRFDTFLNYIQRIICPDLLIIGGGISNDWDKFVHFLNQDVRMIPAKLRNDSGIIGAAVAAAEKVEY</sequence>
<accession>A0A1L7I2F5</accession>
<dbReference type="PANTHER" id="PTHR18964">
    <property type="entry name" value="ROK (REPRESSOR, ORF, KINASE) FAMILY"/>
    <property type="match status" value="1"/>
</dbReference>
<dbReference type="Pfam" id="PF00480">
    <property type="entry name" value="ROK"/>
    <property type="match status" value="1"/>
</dbReference>
<dbReference type="CDD" id="cd24058">
    <property type="entry name" value="ASKHA_NBD_ROK_PPGK"/>
    <property type="match status" value="1"/>
</dbReference>
<evidence type="ECO:0000313" key="1">
    <source>
        <dbReference type="EMBL" id="APU67252.1"/>
    </source>
</evidence>
<dbReference type="Proteomes" id="UP000186230">
    <property type="component" value="Chromosome"/>
</dbReference>
<keyword evidence="1" id="KW-0418">Kinase</keyword>
<dbReference type="OrthoDB" id="9810372at2"/>